<accession>A0ACB8SUB0</accession>
<gene>
    <name evidence="1" type="ORF">BV25DRAFT_1918437</name>
</gene>
<organism evidence="1 2">
    <name type="scientific">Artomyces pyxidatus</name>
    <dbReference type="NCBI Taxonomy" id="48021"/>
    <lineage>
        <taxon>Eukaryota</taxon>
        <taxon>Fungi</taxon>
        <taxon>Dikarya</taxon>
        <taxon>Basidiomycota</taxon>
        <taxon>Agaricomycotina</taxon>
        <taxon>Agaricomycetes</taxon>
        <taxon>Russulales</taxon>
        <taxon>Auriscalpiaceae</taxon>
        <taxon>Artomyces</taxon>
    </lineage>
</organism>
<evidence type="ECO:0000313" key="2">
    <source>
        <dbReference type="Proteomes" id="UP000814140"/>
    </source>
</evidence>
<evidence type="ECO:0000313" key="1">
    <source>
        <dbReference type="EMBL" id="KAI0059401.1"/>
    </source>
</evidence>
<dbReference type="Proteomes" id="UP000814140">
    <property type="component" value="Unassembled WGS sequence"/>
</dbReference>
<protein>
    <submittedName>
        <fullName evidence="1">Uncharacterized protein</fullName>
    </submittedName>
</protein>
<dbReference type="EMBL" id="MU277226">
    <property type="protein sequence ID" value="KAI0059401.1"/>
    <property type="molecule type" value="Genomic_DNA"/>
</dbReference>
<reference evidence="1" key="2">
    <citation type="journal article" date="2022" name="New Phytol.">
        <title>Evolutionary transition to the ectomycorrhizal habit in the genomes of a hyperdiverse lineage of mushroom-forming fungi.</title>
        <authorList>
            <person name="Looney B."/>
            <person name="Miyauchi S."/>
            <person name="Morin E."/>
            <person name="Drula E."/>
            <person name="Courty P.E."/>
            <person name="Kohler A."/>
            <person name="Kuo A."/>
            <person name="LaButti K."/>
            <person name="Pangilinan J."/>
            <person name="Lipzen A."/>
            <person name="Riley R."/>
            <person name="Andreopoulos W."/>
            <person name="He G."/>
            <person name="Johnson J."/>
            <person name="Nolan M."/>
            <person name="Tritt A."/>
            <person name="Barry K.W."/>
            <person name="Grigoriev I.V."/>
            <person name="Nagy L.G."/>
            <person name="Hibbett D."/>
            <person name="Henrissat B."/>
            <person name="Matheny P.B."/>
            <person name="Labbe J."/>
            <person name="Martin F.M."/>
        </authorList>
    </citation>
    <scope>NUCLEOTIDE SEQUENCE</scope>
    <source>
        <strain evidence="1">HHB10654</strain>
    </source>
</reference>
<reference evidence="1" key="1">
    <citation type="submission" date="2021-03" db="EMBL/GenBank/DDBJ databases">
        <authorList>
            <consortium name="DOE Joint Genome Institute"/>
            <person name="Ahrendt S."/>
            <person name="Looney B.P."/>
            <person name="Miyauchi S."/>
            <person name="Morin E."/>
            <person name="Drula E."/>
            <person name="Courty P.E."/>
            <person name="Chicoki N."/>
            <person name="Fauchery L."/>
            <person name="Kohler A."/>
            <person name="Kuo A."/>
            <person name="Labutti K."/>
            <person name="Pangilinan J."/>
            <person name="Lipzen A."/>
            <person name="Riley R."/>
            <person name="Andreopoulos W."/>
            <person name="He G."/>
            <person name="Johnson J."/>
            <person name="Barry K.W."/>
            <person name="Grigoriev I.V."/>
            <person name="Nagy L."/>
            <person name="Hibbett D."/>
            <person name="Henrissat B."/>
            <person name="Matheny P.B."/>
            <person name="Labbe J."/>
            <person name="Martin F."/>
        </authorList>
    </citation>
    <scope>NUCLEOTIDE SEQUENCE</scope>
    <source>
        <strain evidence="1">HHB10654</strain>
    </source>
</reference>
<sequence length="356" mass="39182">MERTTRKTRSKRVFSPYLVTREAPHALGGALLIPGLDFGAAVEQAFDAADSFEDQRPFSPRYISPTSPNPPPAQSNADTPLPSPSSHQNASALATHSKGTTAGGNRSESKGSPGYAYCVPADTPHASQHSQNPASLHQKLKRRRKRTSAGKPDESRRVVAYEMRESALRKRSAARFLKADLLGSQLPHARGAWVGRRRRATRGLRALSDPKLRGYEVFQWDGRESFFILDPQHTVVAHLAGRPKRDETWDGACIGVAHKLVDIRRRMNPTADDFAHRRGRFATLRARISYGGGQTHPQNTDLGKHAALVEEILQDPNVERISGFANSSFAFGAPKPFVGYPTDSEPSAPLPFRTPR</sequence>
<keyword evidence="2" id="KW-1185">Reference proteome</keyword>
<proteinExistence type="predicted"/>
<comment type="caution">
    <text evidence="1">The sequence shown here is derived from an EMBL/GenBank/DDBJ whole genome shotgun (WGS) entry which is preliminary data.</text>
</comment>
<name>A0ACB8SUB0_9AGAM</name>